<dbReference type="PANTHER" id="PTHR43540">
    <property type="entry name" value="PEROXYUREIDOACRYLATE/UREIDOACRYLATE AMIDOHYDROLASE-RELATED"/>
    <property type="match status" value="1"/>
</dbReference>
<evidence type="ECO:0000259" key="2">
    <source>
        <dbReference type="Pfam" id="PF00857"/>
    </source>
</evidence>
<evidence type="ECO:0000256" key="1">
    <source>
        <dbReference type="ARBA" id="ARBA00022801"/>
    </source>
</evidence>
<dbReference type="Proteomes" id="UP001138997">
    <property type="component" value="Unassembled WGS sequence"/>
</dbReference>
<keyword evidence="1" id="KW-0378">Hydrolase</keyword>
<dbReference type="Gene3D" id="3.40.50.850">
    <property type="entry name" value="Isochorismatase-like"/>
    <property type="match status" value="1"/>
</dbReference>
<proteinExistence type="predicted"/>
<organism evidence="3 4">
    <name type="scientific">Kineosporia babensis</name>
    <dbReference type="NCBI Taxonomy" id="499548"/>
    <lineage>
        <taxon>Bacteria</taxon>
        <taxon>Bacillati</taxon>
        <taxon>Actinomycetota</taxon>
        <taxon>Actinomycetes</taxon>
        <taxon>Kineosporiales</taxon>
        <taxon>Kineosporiaceae</taxon>
        <taxon>Kineosporia</taxon>
    </lineage>
</organism>
<evidence type="ECO:0000313" key="3">
    <source>
        <dbReference type="EMBL" id="MCD5310595.1"/>
    </source>
</evidence>
<protein>
    <submittedName>
        <fullName evidence="3">Isochorismatase family protein</fullName>
    </submittedName>
</protein>
<accession>A0A9X1NAM0</accession>
<dbReference type="PANTHER" id="PTHR43540:SF1">
    <property type="entry name" value="ISOCHORISMATASE HYDROLASE"/>
    <property type="match status" value="1"/>
</dbReference>
<dbReference type="SUPFAM" id="SSF52499">
    <property type="entry name" value="Isochorismatase-like hydrolases"/>
    <property type="match status" value="1"/>
</dbReference>
<reference evidence="3" key="1">
    <citation type="submission" date="2021-11" db="EMBL/GenBank/DDBJ databases">
        <title>Streptomyces corallinus and Kineosporia corallina sp. nov., two new coral-derived marine actinobacteria.</title>
        <authorList>
            <person name="Buangrab K."/>
            <person name="Sutthacheep M."/>
            <person name="Yeemin T."/>
            <person name="Harunari E."/>
            <person name="Igarashi Y."/>
            <person name="Sripreechasak P."/>
            <person name="Kanchanasin P."/>
            <person name="Tanasupawat S."/>
            <person name="Phongsopitanun W."/>
        </authorList>
    </citation>
    <scope>NUCLEOTIDE SEQUENCE</scope>
    <source>
        <strain evidence="3">JCM 31032</strain>
    </source>
</reference>
<comment type="caution">
    <text evidence="3">The sequence shown here is derived from an EMBL/GenBank/DDBJ whole genome shotgun (WGS) entry which is preliminary data.</text>
</comment>
<keyword evidence="4" id="KW-1185">Reference proteome</keyword>
<evidence type="ECO:0000313" key="4">
    <source>
        <dbReference type="Proteomes" id="UP001138997"/>
    </source>
</evidence>
<dbReference type="InterPro" id="IPR000868">
    <property type="entry name" value="Isochorismatase-like_dom"/>
</dbReference>
<gene>
    <name evidence="3" type="ORF">LR394_06790</name>
</gene>
<dbReference type="InterPro" id="IPR050272">
    <property type="entry name" value="Isochorismatase-like_hydrls"/>
</dbReference>
<dbReference type="InterPro" id="IPR036380">
    <property type="entry name" value="Isochorismatase-like_sf"/>
</dbReference>
<dbReference type="GO" id="GO:0016787">
    <property type="term" value="F:hydrolase activity"/>
    <property type="evidence" value="ECO:0007669"/>
    <property type="project" value="UniProtKB-KW"/>
</dbReference>
<dbReference type="RefSeq" id="WP_231439610.1">
    <property type="nucleotide sequence ID" value="NZ_JAJOMB010000003.1"/>
</dbReference>
<feature type="domain" description="Isochorismatase-like" evidence="2">
    <location>
        <begin position="32"/>
        <end position="203"/>
    </location>
</feature>
<name>A0A9X1NAM0_9ACTN</name>
<dbReference type="EMBL" id="JAJOMB010000003">
    <property type="protein sequence ID" value="MCD5310595.1"/>
    <property type="molecule type" value="Genomic_DNA"/>
</dbReference>
<dbReference type="Pfam" id="PF00857">
    <property type="entry name" value="Isochorismatase"/>
    <property type="match status" value="1"/>
</dbReference>
<sequence>MTTDNQKQLEDVRELYRSKGVGHRLGFGTKAAVVVVDFQKQYTRTWRAKSLTPVENTATLLAAARSAGAPVAYTFIGFEADGADAGVFGEKAHTLLENVIGTEPAEIDELITPQPGDAVIAKQVPSSFFGNTLAADLKAQGVDTVVVVGTSTSGCVRATVVDSLSHNFRTMLVRDCVMDSNQLAHDITLTDVDIKYGDVISLDEAVTYFEGQAK</sequence>
<dbReference type="AlphaFoldDB" id="A0A9X1NAM0"/>